<comment type="catalytic activity">
    <reaction evidence="8">
        <text>kanamycin B + acetyl-CoA = N(6')-acetylkanamycin B + CoA + H(+)</text>
        <dbReference type="Rhea" id="RHEA:16449"/>
        <dbReference type="ChEBI" id="CHEBI:15378"/>
        <dbReference type="ChEBI" id="CHEBI:57287"/>
        <dbReference type="ChEBI" id="CHEBI:57288"/>
        <dbReference type="ChEBI" id="CHEBI:58390"/>
        <dbReference type="ChEBI" id="CHEBI:58549"/>
        <dbReference type="EC" id="2.3.1.82"/>
    </reaction>
</comment>
<dbReference type="OrthoDB" id="118633at2"/>
<dbReference type="EC" id="2.3.1.82" evidence="2"/>
<keyword evidence="5" id="KW-0046">Antibiotic resistance</keyword>
<evidence type="ECO:0000256" key="7">
    <source>
        <dbReference type="ARBA" id="ARBA00029660"/>
    </source>
</evidence>
<evidence type="ECO:0000256" key="5">
    <source>
        <dbReference type="ARBA" id="ARBA00023251"/>
    </source>
</evidence>
<dbReference type="GO" id="GO:0046677">
    <property type="term" value="P:response to antibiotic"/>
    <property type="evidence" value="ECO:0007669"/>
    <property type="project" value="UniProtKB-KW"/>
</dbReference>
<keyword evidence="11" id="KW-1185">Reference proteome</keyword>
<dbReference type="InterPro" id="IPR024170">
    <property type="entry name" value="Aminoglycoside_N6-AcTrfrase"/>
</dbReference>
<reference evidence="10 11" key="1">
    <citation type="submission" date="2019-02" db="EMBL/GenBank/DDBJ databases">
        <title>Deep-cultivation of Planctomycetes and their phenomic and genomic characterization uncovers novel biology.</title>
        <authorList>
            <person name="Wiegand S."/>
            <person name="Jogler M."/>
            <person name="Boedeker C."/>
            <person name="Pinto D."/>
            <person name="Vollmers J."/>
            <person name="Rivas-Marin E."/>
            <person name="Kohn T."/>
            <person name="Peeters S.H."/>
            <person name="Heuer A."/>
            <person name="Rast P."/>
            <person name="Oberbeckmann S."/>
            <person name="Bunk B."/>
            <person name="Jeske O."/>
            <person name="Meyerdierks A."/>
            <person name="Storesund J.E."/>
            <person name="Kallscheuer N."/>
            <person name="Luecker S."/>
            <person name="Lage O.M."/>
            <person name="Pohl T."/>
            <person name="Merkel B.J."/>
            <person name="Hornburger P."/>
            <person name="Mueller R.-W."/>
            <person name="Bruemmer F."/>
            <person name="Labrenz M."/>
            <person name="Spormann A.M."/>
            <person name="Op den Camp H."/>
            <person name="Overmann J."/>
            <person name="Amann R."/>
            <person name="Jetten M.S.M."/>
            <person name="Mascher T."/>
            <person name="Medema M.H."/>
            <person name="Devos D.P."/>
            <person name="Kaster A.-K."/>
            <person name="Ovreas L."/>
            <person name="Rohde M."/>
            <person name="Galperin M.Y."/>
            <person name="Jogler C."/>
        </authorList>
    </citation>
    <scope>NUCLEOTIDE SEQUENCE [LARGE SCALE GENOMIC DNA]</scope>
    <source>
        <strain evidence="10 11">Pan189</strain>
    </source>
</reference>
<dbReference type="PANTHER" id="PTHR43877">
    <property type="entry name" value="AMINOALKYLPHOSPHONATE N-ACETYLTRANSFERASE-RELATED-RELATED"/>
    <property type="match status" value="1"/>
</dbReference>
<evidence type="ECO:0000313" key="11">
    <source>
        <dbReference type="Proteomes" id="UP000317318"/>
    </source>
</evidence>
<evidence type="ECO:0000256" key="1">
    <source>
        <dbReference type="ARBA" id="ARBA00011738"/>
    </source>
</evidence>
<evidence type="ECO:0000259" key="9">
    <source>
        <dbReference type="PROSITE" id="PS51186"/>
    </source>
</evidence>
<feature type="domain" description="N-acetyltransferase" evidence="9">
    <location>
        <begin position="1"/>
        <end position="145"/>
    </location>
</feature>
<dbReference type="InterPro" id="IPR000182">
    <property type="entry name" value="GNAT_dom"/>
</dbReference>
<dbReference type="Proteomes" id="UP000317318">
    <property type="component" value="Chromosome"/>
</dbReference>
<dbReference type="Pfam" id="PF00583">
    <property type="entry name" value="Acetyltransf_1"/>
    <property type="match status" value="1"/>
</dbReference>
<name>A0A517R4P9_9PLAN</name>
<dbReference type="Gene3D" id="3.40.630.30">
    <property type="match status" value="1"/>
</dbReference>
<dbReference type="SUPFAM" id="SSF55729">
    <property type="entry name" value="Acyl-CoA N-acyltransferases (Nat)"/>
    <property type="match status" value="1"/>
</dbReference>
<dbReference type="PIRSF" id="PIRSF000452">
    <property type="entry name" value="6-N-acetyltransf"/>
    <property type="match status" value="1"/>
</dbReference>
<evidence type="ECO:0000256" key="8">
    <source>
        <dbReference type="ARBA" id="ARBA00048923"/>
    </source>
</evidence>
<protein>
    <recommendedName>
        <fullName evidence="3">Aminoglycoside N(6')-acetyltransferase type 1</fullName>
        <ecNumber evidence="2">2.3.1.82</ecNumber>
    </recommendedName>
    <alternativeName>
        <fullName evidence="7">Aminoglycoside resistance protein</fullName>
    </alternativeName>
</protein>
<gene>
    <name evidence="10" type="ORF">Pan189_32540</name>
</gene>
<dbReference type="CDD" id="cd04301">
    <property type="entry name" value="NAT_SF"/>
    <property type="match status" value="1"/>
</dbReference>
<dbReference type="GO" id="GO:0047663">
    <property type="term" value="F:aminoglycoside 6'-N-acetyltransferase activity"/>
    <property type="evidence" value="ECO:0007669"/>
    <property type="project" value="UniProtKB-EC"/>
</dbReference>
<dbReference type="KEGG" id="svp:Pan189_32540"/>
<comment type="subunit">
    <text evidence="1">Homodimer.</text>
</comment>
<sequence>MEVRQIGQEDRDEWLKLRTRLWPTESGEPMTSASHVTLDNQHAAVFVAEHEGRLVGFAEVSVRAQAEGCRTSPVGYLEGWYVDAANRSSGVGGTLVKAAEDWASQQGCREMASDCVLGNTVGLVAHEHLGYRPTVKSVFLRKSLS</sequence>
<dbReference type="InterPro" id="IPR050832">
    <property type="entry name" value="Bact_Acetyltransf"/>
</dbReference>
<dbReference type="RefSeq" id="WP_145364921.1">
    <property type="nucleotide sequence ID" value="NZ_CP036268.1"/>
</dbReference>
<dbReference type="InterPro" id="IPR016181">
    <property type="entry name" value="Acyl_CoA_acyltransferase"/>
</dbReference>
<evidence type="ECO:0000313" key="10">
    <source>
        <dbReference type="EMBL" id="QDT38855.1"/>
    </source>
</evidence>
<evidence type="ECO:0000256" key="2">
    <source>
        <dbReference type="ARBA" id="ARBA00012888"/>
    </source>
</evidence>
<accession>A0A517R4P9</accession>
<dbReference type="AlphaFoldDB" id="A0A517R4P9"/>
<dbReference type="EMBL" id="CP036268">
    <property type="protein sequence ID" value="QDT38855.1"/>
    <property type="molecule type" value="Genomic_DNA"/>
</dbReference>
<evidence type="ECO:0000256" key="3">
    <source>
        <dbReference type="ARBA" id="ARBA00017677"/>
    </source>
</evidence>
<evidence type="ECO:0000256" key="6">
    <source>
        <dbReference type="ARBA" id="ARBA00023315"/>
    </source>
</evidence>
<organism evidence="10 11">
    <name type="scientific">Stratiformator vulcanicus</name>
    <dbReference type="NCBI Taxonomy" id="2527980"/>
    <lineage>
        <taxon>Bacteria</taxon>
        <taxon>Pseudomonadati</taxon>
        <taxon>Planctomycetota</taxon>
        <taxon>Planctomycetia</taxon>
        <taxon>Planctomycetales</taxon>
        <taxon>Planctomycetaceae</taxon>
        <taxon>Stratiformator</taxon>
    </lineage>
</organism>
<evidence type="ECO:0000256" key="4">
    <source>
        <dbReference type="ARBA" id="ARBA00022679"/>
    </source>
</evidence>
<keyword evidence="6 10" id="KW-0012">Acyltransferase</keyword>
<keyword evidence="4 10" id="KW-0808">Transferase</keyword>
<proteinExistence type="predicted"/>
<dbReference type="PROSITE" id="PS51186">
    <property type="entry name" value="GNAT"/>
    <property type="match status" value="1"/>
</dbReference>